<proteinExistence type="inferred from homology"/>
<dbReference type="STRING" id="1126833.VN24_18625"/>
<evidence type="ECO:0000256" key="2">
    <source>
        <dbReference type="ARBA" id="ARBA00001968"/>
    </source>
</evidence>
<feature type="binding site" evidence="13">
    <location>
        <position position="105"/>
    </location>
    <ligand>
        <name>Mg(2+)</name>
        <dbReference type="ChEBI" id="CHEBI:18420"/>
    </ligand>
</feature>
<protein>
    <recommendedName>
        <fullName evidence="7">Putative 4-hydroxy-4-methyl-2-oxoglutarate aldolase</fullName>
        <ecNumber evidence="6">4.1.1.112</ecNumber>
        <ecNumber evidence="5">4.1.3.17</ecNumber>
    </recommendedName>
    <alternativeName>
        <fullName evidence="11">Oxaloacetate decarboxylase</fullName>
    </alternativeName>
    <alternativeName>
        <fullName evidence="9">Regulator of ribonuclease activity homolog</fullName>
    </alternativeName>
    <alternativeName>
        <fullName evidence="10">RraA-like protein</fullName>
    </alternativeName>
</protein>
<dbReference type="EC" id="4.1.3.17" evidence="5"/>
<comment type="function">
    <text evidence="8">Catalyzes the aldol cleavage of 4-hydroxy-4-methyl-2-oxoglutarate (HMG) into 2 molecules of pyruvate. Also contains a secondary oxaloacetate (OAA) decarboxylase activity due to the common pyruvate enolate transition state formed following C-C bond cleavage in the retro-aldol and decarboxylation reactions.</text>
</comment>
<dbReference type="CDD" id="cd16841">
    <property type="entry name" value="RraA_family"/>
    <property type="match status" value="1"/>
</dbReference>
<dbReference type="GO" id="GO:0047443">
    <property type="term" value="F:4-hydroxy-4-methyl-2-oxoglutarate aldolase activity"/>
    <property type="evidence" value="ECO:0007669"/>
    <property type="project" value="UniProtKB-EC"/>
</dbReference>
<dbReference type="PATRIC" id="fig|1126833.4.peg.4099"/>
<sequence>MTPELLKIYQDVSSSTIGHLTDFGFLKGLKPLYRPIRFVGNAVTVRIPHLDSTAVHKALELARPGDVLVIDMSGDVERSCWGGIVSYAAQVKGIAGAVIEGCVNDFGEIAEMRFPVYSLGVSPLTTRILGIEGEVNTAISICGVSVNPGDLVLADDDGVVVLNPQLAVGYGQVAMEKQSKETAVKRKLDQGIPLASISKAHTFF</sequence>
<dbReference type="InterPro" id="IPR005493">
    <property type="entry name" value="RraA/RraA-like"/>
</dbReference>
<evidence type="ECO:0000256" key="1">
    <source>
        <dbReference type="ARBA" id="ARBA00001342"/>
    </source>
</evidence>
<dbReference type="Gene3D" id="3.50.30.40">
    <property type="entry name" value="Ribonuclease E inhibitor RraA/RraA-like"/>
    <property type="match status" value="1"/>
</dbReference>
<dbReference type="AlphaFoldDB" id="A0A0D5NR78"/>
<evidence type="ECO:0000256" key="9">
    <source>
        <dbReference type="ARBA" id="ARBA00029596"/>
    </source>
</evidence>
<dbReference type="InterPro" id="IPR036704">
    <property type="entry name" value="RraA/RraA-like_sf"/>
</dbReference>
<evidence type="ECO:0000256" key="3">
    <source>
        <dbReference type="ARBA" id="ARBA00008621"/>
    </source>
</evidence>
<evidence type="ECO:0000256" key="5">
    <source>
        <dbReference type="ARBA" id="ARBA00012213"/>
    </source>
</evidence>
<evidence type="ECO:0000256" key="11">
    <source>
        <dbReference type="ARBA" id="ARBA00032305"/>
    </source>
</evidence>
<evidence type="ECO:0000256" key="10">
    <source>
        <dbReference type="ARBA" id="ARBA00030169"/>
    </source>
</evidence>
<comment type="subunit">
    <text evidence="4">Homotrimer.</text>
</comment>
<reference evidence="15" key="2">
    <citation type="submission" date="2015-03" db="EMBL/GenBank/DDBJ databases">
        <title>Genome sequence of Paenibacillus beijingensis strain DSM 24997T.</title>
        <authorList>
            <person name="Kwak Y."/>
            <person name="Shin J.-H."/>
        </authorList>
    </citation>
    <scope>NUCLEOTIDE SEQUENCE [LARGE SCALE GENOMIC DNA]</scope>
    <source>
        <strain evidence="15">DSM 24997</strain>
    </source>
</reference>
<dbReference type="PANTHER" id="PTHR33254">
    <property type="entry name" value="4-HYDROXY-4-METHYL-2-OXOGLUTARATE ALDOLASE 3-RELATED"/>
    <property type="match status" value="1"/>
</dbReference>
<comment type="similarity">
    <text evidence="3">Belongs to the class II aldolase/RraA-like family.</text>
</comment>
<dbReference type="EC" id="4.1.1.112" evidence="6"/>
<name>A0A0D5NR78_9BACL</name>
<accession>A0A0D5NR78</accession>
<dbReference type="HOGENOM" id="CLU_072626_3_1_9"/>
<dbReference type="Proteomes" id="UP000032633">
    <property type="component" value="Chromosome"/>
</dbReference>
<dbReference type="GO" id="GO:0008948">
    <property type="term" value="F:oxaloacetate decarboxylase activity"/>
    <property type="evidence" value="ECO:0007669"/>
    <property type="project" value="UniProtKB-EC"/>
</dbReference>
<evidence type="ECO:0000256" key="12">
    <source>
        <dbReference type="ARBA" id="ARBA00047973"/>
    </source>
</evidence>
<evidence type="ECO:0000313" key="14">
    <source>
        <dbReference type="EMBL" id="AJY77839.1"/>
    </source>
</evidence>
<comment type="cofactor">
    <cofactor evidence="2">
        <name>a divalent metal cation</name>
        <dbReference type="ChEBI" id="CHEBI:60240"/>
    </cofactor>
</comment>
<comment type="cofactor">
    <cofactor evidence="13">
        <name>Mg(2+)</name>
        <dbReference type="ChEBI" id="CHEBI:18420"/>
    </cofactor>
</comment>
<evidence type="ECO:0000256" key="7">
    <source>
        <dbReference type="ARBA" id="ARBA00016549"/>
    </source>
</evidence>
<evidence type="ECO:0000256" key="8">
    <source>
        <dbReference type="ARBA" id="ARBA00025046"/>
    </source>
</evidence>
<evidence type="ECO:0000256" key="4">
    <source>
        <dbReference type="ARBA" id="ARBA00011233"/>
    </source>
</evidence>
<feature type="binding site" evidence="13">
    <location>
        <begin position="82"/>
        <end position="85"/>
    </location>
    <ligand>
        <name>substrate</name>
    </ligand>
</feature>
<keyword evidence="15" id="KW-1185">Reference proteome</keyword>
<evidence type="ECO:0000313" key="15">
    <source>
        <dbReference type="Proteomes" id="UP000032633"/>
    </source>
</evidence>
<dbReference type="Pfam" id="PF03737">
    <property type="entry name" value="RraA-like"/>
    <property type="match status" value="1"/>
</dbReference>
<keyword evidence="13" id="KW-0479">Metal-binding</keyword>
<gene>
    <name evidence="14" type="ORF">VN24_18625</name>
</gene>
<dbReference type="SUPFAM" id="SSF89562">
    <property type="entry name" value="RraA-like"/>
    <property type="match status" value="1"/>
</dbReference>
<dbReference type="KEGG" id="pbj:VN24_18625"/>
<reference evidence="14 15" key="1">
    <citation type="journal article" date="2015" name="J. Biotechnol.">
        <title>Complete genome sequence of Paenibacillus beijingensis 7188(T) (=DSM 24997(T)), a novel rhizobacterium from jujube garden soil.</title>
        <authorList>
            <person name="Kwak Y."/>
            <person name="Shin J.H."/>
        </authorList>
    </citation>
    <scope>NUCLEOTIDE SEQUENCE [LARGE SCALE GENOMIC DNA]</scope>
    <source>
        <strain evidence="14 15">DSM 24997</strain>
    </source>
</reference>
<dbReference type="PANTHER" id="PTHR33254:SF4">
    <property type="entry name" value="4-HYDROXY-4-METHYL-2-OXOGLUTARATE ALDOLASE 3-RELATED"/>
    <property type="match status" value="1"/>
</dbReference>
<dbReference type="EMBL" id="CP011058">
    <property type="protein sequence ID" value="AJY77839.1"/>
    <property type="molecule type" value="Genomic_DNA"/>
</dbReference>
<comment type="catalytic activity">
    <reaction evidence="1">
        <text>4-hydroxy-4-methyl-2-oxoglutarate = 2 pyruvate</text>
        <dbReference type="Rhea" id="RHEA:22748"/>
        <dbReference type="ChEBI" id="CHEBI:15361"/>
        <dbReference type="ChEBI" id="CHEBI:58276"/>
        <dbReference type="EC" id="4.1.3.17"/>
    </reaction>
</comment>
<dbReference type="GO" id="GO:0046872">
    <property type="term" value="F:metal ion binding"/>
    <property type="evidence" value="ECO:0007669"/>
    <property type="project" value="UniProtKB-KW"/>
</dbReference>
<organism evidence="14 15">
    <name type="scientific">Paenibacillus beijingensis</name>
    <dbReference type="NCBI Taxonomy" id="1126833"/>
    <lineage>
        <taxon>Bacteria</taxon>
        <taxon>Bacillati</taxon>
        <taxon>Bacillota</taxon>
        <taxon>Bacilli</taxon>
        <taxon>Bacillales</taxon>
        <taxon>Paenibacillaceae</taxon>
        <taxon>Paenibacillus</taxon>
    </lineage>
</organism>
<comment type="catalytic activity">
    <reaction evidence="12">
        <text>oxaloacetate + H(+) = pyruvate + CO2</text>
        <dbReference type="Rhea" id="RHEA:15641"/>
        <dbReference type="ChEBI" id="CHEBI:15361"/>
        <dbReference type="ChEBI" id="CHEBI:15378"/>
        <dbReference type="ChEBI" id="CHEBI:16452"/>
        <dbReference type="ChEBI" id="CHEBI:16526"/>
        <dbReference type="EC" id="4.1.1.112"/>
    </reaction>
</comment>
<keyword evidence="13" id="KW-0460">Magnesium</keyword>
<evidence type="ECO:0000256" key="6">
    <source>
        <dbReference type="ARBA" id="ARBA00012947"/>
    </source>
</evidence>
<evidence type="ECO:0000256" key="13">
    <source>
        <dbReference type="PIRSR" id="PIRSR605493-1"/>
    </source>
</evidence>